<dbReference type="InterPro" id="IPR035959">
    <property type="entry name" value="RutC-like_sf"/>
</dbReference>
<dbReference type="Pfam" id="PF04069">
    <property type="entry name" value="OpuAC"/>
    <property type="match status" value="1"/>
</dbReference>
<dbReference type="InterPro" id="IPR007210">
    <property type="entry name" value="ABC_Gly_betaine_transp_sub-bd"/>
</dbReference>
<dbReference type="Pfam" id="PF14588">
    <property type="entry name" value="YjgF_endoribonc"/>
    <property type="match status" value="1"/>
</dbReference>
<dbReference type="Gene3D" id="3.10.105.10">
    <property type="entry name" value="Dipeptide-binding Protein, Domain 3"/>
    <property type="match status" value="1"/>
</dbReference>
<dbReference type="PANTHER" id="PTHR43760">
    <property type="entry name" value="ENDORIBONUCLEASE-RELATED"/>
    <property type="match status" value="1"/>
</dbReference>
<dbReference type="Gene3D" id="3.40.190.100">
    <property type="entry name" value="Glycine betaine-binding periplasmic protein, domain 2"/>
    <property type="match status" value="1"/>
</dbReference>
<evidence type="ECO:0000313" key="3">
    <source>
        <dbReference type="EMBL" id="KAK3605155.1"/>
    </source>
</evidence>
<reference evidence="3" key="1">
    <citation type="journal article" date="2021" name="Genome Biol. Evol.">
        <title>A High-Quality Reference Genome for a Parasitic Bivalve with Doubly Uniparental Inheritance (Bivalvia: Unionida).</title>
        <authorList>
            <person name="Smith C.H."/>
        </authorList>
    </citation>
    <scope>NUCLEOTIDE SEQUENCE</scope>
    <source>
        <strain evidence="3">CHS0354</strain>
    </source>
</reference>
<feature type="domain" description="ABC-type glycine betaine transport system substrate-binding" evidence="1">
    <location>
        <begin position="128"/>
        <end position="316"/>
    </location>
</feature>
<dbReference type="SUPFAM" id="SSF51182">
    <property type="entry name" value="RmlC-like cupins"/>
    <property type="match status" value="1"/>
</dbReference>
<proteinExistence type="predicted"/>
<name>A0AAE0T8E6_9BIVA</name>
<dbReference type="Proteomes" id="UP001195483">
    <property type="component" value="Unassembled WGS sequence"/>
</dbReference>
<dbReference type="CDD" id="cd02199">
    <property type="entry name" value="YjgF_YER057c_UK114_like_1"/>
    <property type="match status" value="1"/>
</dbReference>
<keyword evidence="4" id="KW-1185">Reference proteome</keyword>
<organism evidence="3 4">
    <name type="scientific">Potamilus streckersoni</name>
    <dbReference type="NCBI Taxonomy" id="2493646"/>
    <lineage>
        <taxon>Eukaryota</taxon>
        <taxon>Metazoa</taxon>
        <taxon>Spiralia</taxon>
        <taxon>Lophotrochozoa</taxon>
        <taxon>Mollusca</taxon>
        <taxon>Bivalvia</taxon>
        <taxon>Autobranchia</taxon>
        <taxon>Heteroconchia</taxon>
        <taxon>Palaeoheterodonta</taxon>
        <taxon>Unionida</taxon>
        <taxon>Unionoidea</taxon>
        <taxon>Unionidae</taxon>
        <taxon>Ambleminae</taxon>
        <taxon>Lampsilini</taxon>
        <taxon>Potamilus</taxon>
    </lineage>
</organism>
<protein>
    <submittedName>
        <fullName evidence="3">Uncharacterized protein</fullName>
    </submittedName>
</protein>
<dbReference type="PANTHER" id="PTHR43760:SF1">
    <property type="entry name" value="ENDORIBONUCLEASE L-PSP_CHORISMATE MUTASE-LIKE DOMAIN-CONTAINING PROTEIN"/>
    <property type="match status" value="1"/>
</dbReference>
<sequence length="456" mass="50958">MKVTVINEEGNYTNWDKNFLEQCKREQYSMNVGTTKLFEDSKVRIWQIYLRPGEEMPFHKHDKDYNWTSLKKGNAVSHYFGGKVAEIEYERGDIVFYNHSENVLCSVSIRPLFSQNPRDTLYLESIALSFHKAAGAVIQALLVEDGVNVKASSAPHALAYEHLATGKVDFVCAAWLPGSHGKYLDSIAKVGQVIEKFSVIYNPYTIWGVPDYIPANEVASVGDLKKPNVAAKMNKLIQGIGAGAGISRFSREIVEKYKLGEWGYHFENGSMEDCVNAFERAYAKKEWVVVPLWHPQYLHSKYKIRELKEPNGLLRVPPPPAAVVATYLPFQKIGNIIMTSFQLPFKNGKLEYAGKLGKEYTTNQGKQIAQLCALNGIAQLKLAANNDLTKIRVVKIDGHVGCVEGFNDIPLVLNGASELINEVFQENGKHARTALGHHVMPLNAPVMLGFTAELLN</sequence>
<reference evidence="3" key="3">
    <citation type="submission" date="2023-05" db="EMBL/GenBank/DDBJ databases">
        <authorList>
            <person name="Smith C.H."/>
        </authorList>
    </citation>
    <scope>NUCLEOTIDE SEQUENCE</scope>
    <source>
        <strain evidence="3">CHS0354</strain>
        <tissue evidence="3">Mantle</tissue>
    </source>
</reference>
<accession>A0AAE0T8E6</accession>
<dbReference type="AlphaFoldDB" id="A0AAE0T8E6"/>
<dbReference type="InterPro" id="IPR014710">
    <property type="entry name" value="RmlC-like_jellyroll"/>
</dbReference>
<reference evidence="3" key="2">
    <citation type="journal article" date="2021" name="Genome Biol. Evol.">
        <title>Developing a high-quality reference genome for a parasitic bivalve with doubly uniparental inheritance (Bivalvia: Unionida).</title>
        <authorList>
            <person name="Smith C.H."/>
        </authorList>
    </citation>
    <scope>NUCLEOTIDE SEQUENCE</scope>
    <source>
        <strain evidence="3">CHS0354</strain>
        <tissue evidence="3">Mantle</tissue>
    </source>
</reference>
<evidence type="ECO:0000259" key="1">
    <source>
        <dbReference type="Pfam" id="PF04069"/>
    </source>
</evidence>
<dbReference type="EMBL" id="JAEAOA010000085">
    <property type="protein sequence ID" value="KAK3605155.1"/>
    <property type="molecule type" value="Genomic_DNA"/>
</dbReference>
<dbReference type="GO" id="GO:0043190">
    <property type="term" value="C:ATP-binding cassette (ABC) transporter complex"/>
    <property type="evidence" value="ECO:0007669"/>
    <property type="project" value="InterPro"/>
</dbReference>
<evidence type="ECO:0000313" key="4">
    <source>
        <dbReference type="Proteomes" id="UP001195483"/>
    </source>
</evidence>
<dbReference type="Gene3D" id="2.60.120.10">
    <property type="entry name" value="Jelly Rolls"/>
    <property type="match status" value="1"/>
</dbReference>
<gene>
    <name evidence="3" type="ORF">CHS0354_000824</name>
</gene>
<comment type="caution">
    <text evidence="3">The sequence shown here is derived from an EMBL/GenBank/DDBJ whole genome shotgun (WGS) entry which is preliminary data.</text>
</comment>
<dbReference type="InterPro" id="IPR011051">
    <property type="entry name" value="RmlC_Cupin_sf"/>
</dbReference>
<dbReference type="GO" id="GO:0022857">
    <property type="term" value="F:transmembrane transporter activity"/>
    <property type="evidence" value="ECO:0007669"/>
    <property type="project" value="InterPro"/>
</dbReference>
<dbReference type="SUPFAM" id="SSF53850">
    <property type="entry name" value="Periplasmic binding protein-like II"/>
    <property type="match status" value="1"/>
</dbReference>
<dbReference type="SUPFAM" id="SSF55298">
    <property type="entry name" value="YjgF-like"/>
    <property type="match status" value="1"/>
</dbReference>
<evidence type="ECO:0000259" key="2">
    <source>
        <dbReference type="Pfam" id="PF14588"/>
    </source>
</evidence>
<dbReference type="Gene3D" id="3.30.1330.40">
    <property type="entry name" value="RutC-like"/>
    <property type="match status" value="1"/>
</dbReference>
<dbReference type="InterPro" id="IPR013813">
    <property type="entry name" value="Endoribo_LPSP/chorism_mut-like"/>
</dbReference>
<feature type="domain" description="Endoribonuclease L-PSP/chorismate mutase-like" evidence="2">
    <location>
        <begin position="320"/>
        <end position="454"/>
    </location>
</feature>